<accession>M1DH78</accession>
<reference evidence="2" key="1">
    <citation type="journal article" date="2011" name="Nature">
        <title>Genome sequence and analysis of the tuber crop potato.</title>
        <authorList>
            <consortium name="The Potato Genome Sequencing Consortium"/>
        </authorList>
    </citation>
    <scope>NUCLEOTIDE SEQUENCE [LARGE SCALE GENOMIC DNA]</scope>
    <source>
        <strain evidence="2">cv. DM1-3 516 R44</strain>
    </source>
</reference>
<proteinExistence type="predicted"/>
<dbReference type="Proteomes" id="UP000011115">
    <property type="component" value="Unassembled WGS sequence"/>
</dbReference>
<name>M1DH78_SOLTU</name>
<keyword evidence="2" id="KW-1185">Reference proteome</keyword>
<sequence length="254" mass="29598">MHDWDKSWLVDECPLRDICGRQYIHWNGCPKCYSLPPNPYYDSSIICDVGRGDEVENAKQEARNVNSLMECTDMLDKVSSKIAEQMLECVEEQKIITKLRDALGAIQLEITVLEISAQQRETYEEVEIVSQSWLEEQTQLLKFHKSICDGLTYMTSQLIEGIVELTQEIDQFHSDIHDLETHLNKKIEASDAQLSIVVDDDQQVEQKEEFQPLNYTLFLNINVEKEYKSENVVNNVALELRQFESHSEHFFYKI</sequence>
<protein>
    <submittedName>
        <fullName evidence="1">Uncharacterized protein</fullName>
    </submittedName>
</protein>
<reference evidence="1" key="2">
    <citation type="submission" date="2015-06" db="UniProtKB">
        <authorList>
            <consortium name="EnsemblPlants"/>
        </authorList>
    </citation>
    <scope>IDENTIFICATION</scope>
    <source>
        <strain evidence="1">DM1-3 516 R44</strain>
    </source>
</reference>
<evidence type="ECO:0000313" key="1">
    <source>
        <dbReference type="EnsemblPlants" id="PGSC0003DMT400088998"/>
    </source>
</evidence>
<dbReference type="HOGENOM" id="CLU_095880_0_0_1"/>
<organism evidence="1 2">
    <name type="scientific">Solanum tuberosum</name>
    <name type="common">Potato</name>
    <dbReference type="NCBI Taxonomy" id="4113"/>
    <lineage>
        <taxon>Eukaryota</taxon>
        <taxon>Viridiplantae</taxon>
        <taxon>Streptophyta</taxon>
        <taxon>Embryophyta</taxon>
        <taxon>Tracheophyta</taxon>
        <taxon>Spermatophyta</taxon>
        <taxon>Magnoliopsida</taxon>
        <taxon>eudicotyledons</taxon>
        <taxon>Gunneridae</taxon>
        <taxon>Pentapetalae</taxon>
        <taxon>asterids</taxon>
        <taxon>lamiids</taxon>
        <taxon>Solanales</taxon>
        <taxon>Solanaceae</taxon>
        <taxon>Solanoideae</taxon>
        <taxon>Solaneae</taxon>
        <taxon>Solanum</taxon>
    </lineage>
</organism>
<dbReference type="AlphaFoldDB" id="M1DH78"/>
<dbReference type="Gramene" id="PGSC0003DMT400088998">
    <property type="protein sequence ID" value="PGSC0003DMT400088998"/>
    <property type="gene ID" value="PGSC0003DMG400038569"/>
</dbReference>
<evidence type="ECO:0000313" key="2">
    <source>
        <dbReference type="Proteomes" id="UP000011115"/>
    </source>
</evidence>
<dbReference type="InParanoid" id="M1DH78"/>
<dbReference type="EnsemblPlants" id="PGSC0003DMT400088998">
    <property type="protein sequence ID" value="PGSC0003DMT400088998"/>
    <property type="gene ID" value="PGSC0003DMG400038569"/>
</dbReference>
<dbReference type="PaxDb" id="4113-PGSC0003DMT400088998"/>